<proteinExistence type="predicted"/>
<gene>
    <name evidence="1" type="ORF">I3842_Q099100</name>
</gene>
<name>A0A922A3T4_CARIL</name>
<reference evidence="1" key="1">
    <citation type="submission" date="2021-01" db="EMBL/GenBank/DDBJ databases">
        <authorList>
            <person name="Lovell J.T."/>
            <person name="Bentley N."/>
            <person name="Bhattarai G."/>
            <person name="Jenkins J.W."/>
            <person name="Sreedasyam A."/>
            <person name="Alarcon Y."/>
            <person name="Bock C."/>
            <person name="Boston L."/>
            <person name="Carlson J."/>
            <person name="Cervantes K."/>
            <person name="Clermont K."/>
            <person name="Krom N."/>
            <person name="Kubenka K."/>
            <person name="Mamidi S."/>
            <person name="Mattison C."/>
            <person name="Monteros M."/>
            <person name="Pisani C."/>
            <person name="Plott C."/>
            <person name="Rajasekar S."/>
            <person name="Rhein H.S."/>
            <person name="Rohla C."/>
            <person name="Song M."/>
            <person name="Hilaire R.S."/>
            <person name="Shu S."/>
            <person name="Wells L."/>
            <person name="Wang X."/>
            <person name="Webber J."/>
            <person name="Heerema R.J."/>
            <person name="Klein P."/>
            <person name="Conner P."/>
            <person name="Grauke L."/>
            <person name="Grimwood J."/>
            <person name="Schmutz J."/>
            <person name="Randall J.J."/>
        </authorList>
    </citation>
    <scope>NUCLEOTIDE SEQUENCE</scope>
    <source>
        <tissue evidence="1">Leaf</tissue>
    </source>
</reference>
<dbReference type="AlphaFoldDB" id="A0A922A3T4"/>
<comment type="caution">
    <text evidence="1">The sequence shown here is derived from an EMBL/GenBank/DDBJ whole genome shotgun (WGS) entry which is preliminary data.</text>
</comment>
<dbReference type="EMBL" id="MU228960">
    <property type="protein sequence ID" value="KAG6619423.1"/>
    <property type="molecule type" value="Genomic_DNA"/>
</dbReference>
<dbReference type="Proteomes" id="UP000811246">
    <property type="component" value="Unassembled WGS sequence"/>
</dbReference>
<evidence type="ECO:0000313" key="1">
    <source>
        <dbReference type="EMBL" id="KAG6619423.1"/>
    </source>
</evidence>
<evidence type="ECO:0000313" key="2">
    <source>
        <dbReference type="Proteomes" id="UP000811246"/>
    </source>
</evidence>
<protein>
    <submittedName>
        <fullName evidence="1">Uncharacterized protein</fullName>
    </submittedName>
</protein>
<organism evidence="1 2">
    <name type="scientific">Carya illinoinensis</name>
    <name type="common">Pecan</name>
    <dbReference type="NCBI Taxonomy" id="32201"/>
    <lineage>
        <taxon>Eukaryota</taxon>
        <taxon>Viridiplantae</taxon>
        <taxon>Streptophyta</taxon>
        <taxon>Embryophyta</taxon>
        <taxon>Tracheophyta</taxon>
        <taxon>Spermatophyta</taxon>
        <taxon>Magnoliopsida</taxon>
        <taxon>eudicotyledons</taxon>
        <taxon>Gunneridae</taxon>
        <taxon>Pentapetalae</taxon>
        <taxon>rosids</taxon>
        <taxon>fabids</taxon>
        <taxon>Fagales</taxon>
        <taxon>Juglandaceae</taxon>
        <taxon>Carya</taxon>
    </lineage>
</organism>
<accession>A0A922A3T4</accession>
<sequence length="153" mass="17669">MQRFNIGVDAKNVQVAMNPGPDDKPTNSVTYKNLEIKVPSIVLEVSVKEKTNDEDDIFNPEDDKYKVIAKAKKILESYDIQEMKNVVKDKNLGPALKKEIEIAIDHLNKWLEYVKNPQTNEKEIKKHLKKNKQEIYDPIVKKIKQFKQSSSST</sequence>